<evidence type="ECO:0000313" key="10">
    <source>
        <dbReference type="Proteomes" id="UP001157160"/>
    </source>
</evidence>
<comment type="subcellular location">
    <subcellularLocation>
        <location evidence="1">Cell membrane</location>
        <topology evidence="1">Multi-pass membrane protein</topology>
    </subcellularLocation>
</comment>
<accession>A0AA37UKM2</accession>
<dbReference type="Proteomes" id="UP001157160">
    <property type="component" value="Unassembled WGS sequence"/>
</dbReference>
<evidence type="ECO:0000313" key="9">
    <source>
        <dbReference type="EMBL" id="GMA28212.1"/>
    </source>
</evidence>
<evidence type="ECO:0000256" key="7">
    <source>
        <dbReference type="SAM" id="Phobius"/>
    </source>
</evidence>
<feature type="transmembrane region" description="Helical" evidence="7">
    <location>
        <begin position="204"/>
        <end position="223"/>
    </location>
</feature>
<keyword evidence="3" id="KW-1003">Cell membrane</keyword>
<comment type="caution">
    <text evidence="9">The sequence shown here is derived from an EMBL/GenBank/DDBJ whole genome shotgun (WGS) entry which is preliminary data.</text>
</comment>
<dbReference type="RefSeq" id="WP_284231563.1">
    <property type="nucleotide sequence ID" value="NZ_BSUL01000001.1"/>
</dbReference>
<dbReference type="InterPro" id="IPR000620">
    <property type="entry name" value="EamA_dom"/>
</dbReference>
<feature type="transmembrane region" description="Helical" evidence="7">
    <location>
        <begin position="145"/>
        <end position="164"/>
    </location>
</feature>
<gene>
    <name evidence="9" type="ORF">GCM10025874_14650</name>
</gene>
<dbReference type="PANTHER" id="PTHR42920:SF5">
    <property type="entry name" value="EAMA DOMAIN-CONTAINING PROTEIN"/>
    <property type="match status" value="1"/>
</dbReference>
<dbReference type="Pfam" id="PF00892">
    <property type="entry name" value="EamA"/>
    <property type="match status" value="1"/>
</dbReference>
<evidence type="ECO:0000256" key="2">
    <source>
        <dbReference type="ARBA" id="ARBA00007362"/>
    </source>
</evidence>
<feature type="transmembrane region" description="Helical" evidence="7">
    <location>
        <begin position="235"/>
        <end position="255"/>
    </location>
</feature>
<protein>
    <submittedName>
        <fullName evidence="9">Threonine transporter RhtB</fullName>
    </submittedName>
</protein>
<feature type="transmembrane region" description="Helical" evidence="7">
    <location>
        <begin position="95"/>
        <end position="113"/>
    </location>
</feature>
<keyword evidence="10" id="KW-1185">Reference proteome</keyword>
<dbReference type="GO" id="GO:0005886">
    <property type="term" value="C:plasma membrane"/>
    <property type="evidence" value="ECO:0007669"/>
    <property type="project" value="UniProtKB-SubCell"/>
</dbReference>
<keyword evidence="4 7" id="KW-0812">Transmembrane</keyword>
<feature type="transmembrane region" description="Helical" evidence="7">
    <location>
        <begin position="176"/>
        <end position="198"/>
    </location>
</feature>
<organism evidence="9 10">
    <name type="scientific">Arenivirga flava</name>
    <dbReference type="NCBI Taxonomy" id="1930060"/>
    <lineage>
        <taxon>Bacteria</taxon>
        <taxon>Bacillati</taxon>
        <taxon>Actinomycetota</taxon>
        <taxon>Actinomycetes</taxon>
        <taxon>Micrococcales</taxon>
        <taxon>Microbacteriaceae</taxon>
        <taxon>Arenivirga</taxon>
    </lineage>
</organism>
<reference evidence="9 10" key="1">
    <citation type="journal article" date="2014" name="Int. J. Syst. Evol. Microbiol.">
        <title>Complete genome sequence of Corynebacterium casei LMG S-19264T (=DSM 44701T), isolated from a smear-ripened cheese.</title>
        <authorList>
            <consortium name="US DOE Joint Genome Institute (JGI-PGF)"/>
            <person name="Walter F."/>
            <person name="Albersmeier A."/>
            <person name="Kalinowski J."/>
            <person name="Ruckert C."/>
        </authorList>
    </citation>
    <scope>NUCLEOTIDE SEQUENCE [LARGE SCALE GENOMIC DNA]</scope>
    <source>
        <strain evidence="9 10">NBRC 112289</strain>
    </source>
</reference>
<comment type="similarity">
    <text evidence="2">Belongs to the EamA transporter family.</text>
</comment>
<feature type="transmembrane region" description="Helical" evidence="7">
    <location>
        <begin position="261"/>
        <end position="281"/>
    </location>
</feature>
<evidence type="ECO:0000259" key="8">
    <source>
        <dbReference type="Pfam" id="PF00892"/>
    </source>
</evidence>
<keyword evidence="6 7" id="KW-0472">Membrane</keyword>
<dbReference type="InterPro" id="IPR037185">
    <property type="entry name" value="EmrE-like"/>
</dbReference>
<sequence length="297" mass="30259">MPTTPLDRVPPTALALAAIASVQLGAALARDHFDAVGSLGAAALRLGLGTLVLLAVLRPRPWTWTRRAWLAAVVYGVALGGMNVAIYLSFQTLPIGIAVTVEFLGPLGLALAQTRRWRDAVWALAALVGVALLGLQATGTLDPIGLLWALLAGLCWAGYILASAATGQHLPGTQGLAVAMVVAAAIALPLGSASAVVGVVAEPWLLAVFLGVALLSSALPYALELHALRRLATRVFGVLQSLGPAAAALAGFLILGERLGWPELVALALITIASVGVTLGARRPAVAEAAADRLDGS</sequence>
<dbReference type="Gene3D" id="1.10.3730.20">
    <property type="match status" value="1"/>
</dbReference>
<feature type="domain" description="EamA" evidence="8">
    <location>
        <begin position="144"/>
        <end position="278"/>
    </location>
</feature>
<evidence type="ECO:0000256" key="6">
    <source>
        <dbReference type="ARBA" id="ARBA00023136"/>
    </source>
</evidence>
<dbReference type="EMBL" id="BSUL01000001">
    <property type="protein sequence ID" value="GMA28212.1"/>
    <property type="molecule type" value="Genomic_DNA"/>
</dbReference>
<name>A0AA37UKM2_9MICO</name>
<dbReference type="SUPFAM" id="SSF103481">
    <property type="entry name" value="Multidrug resistance efflux transporter EmrE"/>
    <property type="match status" value="2"/>
</dbReference>
<evidence type="ECO:0000256" key="3">
    <source>
        <dbReference type="ARBA" id="ARBA00022475"/>
    </source>
</evidence>
<keyword evidence="5 7" id="KW-1133">Transmembrane helix</keyword>
<dbReference type="PANTHER" id="PTHR42920">
    <property type="entry name" value="OS03G0707200 PROTEIN-RELATED"/>
    <property type="match status" value="1"/>
</dbReference>
<feature type="transmembrane region" description="Helical" evidence="7">
    <location>
        <begin position="69"/>
        <end position="89"/>
    </location>
</feature>
<evidence type="ECO:0000256" key="4">
    <source>
        <dbReference type="ARBA" id="ARBA00022692"/>
    </source>
</evidence>
<feature type="transmembrane region" description="Helical" evidence="7">
    <location>
        <begin position="39"/>
        <end position="57"/>
    </location>
</feature>
<dbReference type="InterPro" id="IPR051258">
    <property type="entry name" value="Diverse_Substrate_Transporter"/>
</dbReference>
<evidence type="ECO:0000256" key="5">
    <source>
        <dbReference type="ARBA" id="ARBA00022989"/>
    </source>
</evidence>
<feature type="transmembrane region" description="Helical" evidence="7">
    <location>
        <begin position="120"/>
        <end position="139"/>
    </location>
</feature>
<dbReference type="AlphaFoldDB" id="A0AA37UKM2"/>
<proteinExistence type="inferred from homology"/>
<evidence type="ECO:0000256" key="1">
    <source>
        <dbReference type="ARBA" id="ARBA00004651"/>
    </source>
</evidence>